<dbReference type="SUPFAM" id="SSF52728">
    <property type="entry name" value="PTS IIb component"/>
    <property type="match status" value="1"/>
</dbReference>
<evidence type="ECO:0000256" key="2">
    <source>
        <dbReference type="ARBA" id="ARBA00022448"/>
    </source>
</evidence>
<protein>
    <submittedName>
        <fullName evidence="9">PTS sugar transporter subunit IIB</fullName>
    </submittedName>
</protein>
<evidence type="ECO:0000256" key="3">
    <source>
        <dbReference type="ARBA" id="ARBA00022490"/>
    </source>
</evidence>
<evidence type="ECO:0000256" key="4">
    <source>
        <dbReference type="ARBA" id="ARBA00022597"/>
    </source>
</evidence>
<name>A0ABT2S886_9FIRM</name>
<proteinExistence type="predicted"/>
<keyword evidence="7" id="KW-0418">Kinase</keyword>
<comment type="subcellular location">
    <subcellularLocation>
        <location evidence="1">Cytoplasm</location>
    </subcellularLocation>
</comment>
<keyword evidence="6" id="KW-0598">Phosphotransferase system</keyword>
<comment type="caution">
    <text evidence="9">The sequence shown here is derived from an EMBL/GenBank/DDBJ whole genome shotgun (WGS) entry which is preliminary data.</text>
</comment>
<evidence type="ECO:0000313" key="9">
    <source>
        <dbReference type="EMBL" id="MCU6700786.1"/>
    </source>
</evidence>
<organism evidence="9 10">
    <name type="scientific">Dorea ammoniilytica</name>
    <dbReference type="NCBI Taxonomy" id="2981788"/>
    <lineage>
        <taxon>Bacteria</taxon>
        <taxon>Bacillati</taxon>
        <taxon>Bacillota</taxon>
        <taxon>Clostridia</taxon>
        <taxon>Lachnospirales</taxon>
        <taxon>Lachnospiraceae</taxon>
        <taxon>Dorea</taxon>
    </lineage>
</organism>
<dbReference type="EMBL" id="JAOQJV010000017">
    <property type="protein sequence ID" value="MCU6700786.1"/>
    <property type="molecule type" value="Genomic_DNA"/>
</dbReference>
<keyword evidence="3" id="KW-0963">Cytoplasm</keyword>
<evidence type="ECO:0000313" key="10">
    <source>
        <dbReference type="Proteomes" id="UP001207605"/>
    </source>
</evidence>
<dbReference type="PROSITE" id="PS51101">
    <property type="entry name" value="PTS_EIIB_TYPE_4"/>
    <property type="match status" value="1"/>
</dbReference>
<evidence type="ECO:0000256" key="5">
    <source>
        <dbReference type="ARBA" id="ARBA00022679"/>
    </source>
</evidence>
<evidence type="ECO:0000256" key="6">
    <source>
        <dbReference type="ARBA" id="ARBA00022683"/>
    </source>
</evidence>
<keyword evidence="5" id="KW-0808">Transferase</keyword>
<dbReference type="InterPro" id="IPR036667">
    <property type="entry name" value="PTS_IIB_sorbose-sp_sf"/>
</dbReference>
<dbReference type="InterPro" id="IPR004720">
    <property type="entry name" value="PTS_IIB_sorbose-sp"/>
</dbReference>
<dbReference type="Gene3D" id="3.40.35.10">
    <property type="entry name" value="Phosphotransferase system, sorbose subfamily IIB component"/>
    <property type="match status" value="1"/>
</dbReference>
<dbReference type="RefSeq" id="WP_243007050.1">
    <property type="nucleotide sequence ID" value="NZ_JAOQJV010000017.1"/>
</dbReference>
<keyword evidence="10" id="KW-1185">Reference proteome</keyword>
<evidence type="ECO:0000256" key="7">
    <source>
        <dbReference type="ARBA" id="ARBA00022777"/>
    </source>
</evidence>
<feature type="domain" description="PTS EIIB type-4" evidence="8">
    <location>
        <begin position="3"/>
        <end position="168"/>
    </location>
</feature>
<evidence type="ECO:0000259" key="8">
    <source>
        <dbReference type="PROSITE" id="PS51101"/>
    </source>
</evidence>
<keyword evidence="4 9" id="KW-0762">Sugar transport</keyword>
<accession>A0ABT2S886</accession>
<keyword evidence="2" id="KW-0813">Transport</keyword>
<gene>
    <name evidence="9" type="ORF">OCV65_11150</name>
</gene>
<evidence type="ECO:0000256" key="1">
    <source>
        <dbReference type="ARBA" id="ARBA00004496"/>
    </source>
</evidence>
<dbReference type="Pfam" id="PF03830">
    <property type="entry name" value="PTSIIB_sorb"/>
    <property type="match status" value="1"/>
</dbReference>
<sequence>MAEMRNVVLARVDDRLIHGEVVTAWTPTFKANKIIIIDDEVAKDTFNVRVVKALAPAGTKVIVYNVEKAAEKLMVQGVPGERLLLLAKTPTTYNRLIKAGVPLKEVNLGGAGIRGERQPFINNVALNPEEVLACEEMQKAGVNVYYQLVPEQSVVKIDDALKKAKDNFGL</sequence>
<dbReference type="Proteomes" id="UP001207605">
    <property type="component" value="Unassembled WGS sequence"/>
</dbReference>
<reference evidence="9 10" key="1">
    <citation type="journal article" date="2021" name="ISME Commun">
        <title>Automated analysis of genomic sequences facilitates high-throughput and comprehensive description of bacteria.</title>
        <authorList>
            <person name="Hitch T.C.A."/>
        </authorList>
    </citation>
    <scope>NUCLEOTIDE SEQUENCE [LARGE SCALE GENOMIC DNA]</scope>
    <source>
        <strain evidence="9 10">Sanger_02</strain>
    </source>
</reference>